<gene>
    <name evidence="1" type="ORF">J9B83_02110</name>
</gene>
<keyword evidence="2" id="KW-1185">Reference proteome</keyword>
<accession>A0ABS5H8R0</accession>
<sequence length="59" mass="6974">MKNNLKYDDFGNIDADYYVEQAYELRREFYAVQTKKAVASVKSFFANFSIAHPFKAFQH</sequence>
<dbReference type="RefSeq" id="WP_211535062.1">
    <property type="nucleotide sequence ID" value="NZ_JAGSSV010000001.1"/>
</dbReference>
<comment type="caution">
    <text evidence="1">The sequence shown here is derived from an EMBL/GenBank/DDBJ whole genome shotgun (WGS) entry which is preliminary data.</text>
</comment>
<dbReference type="EMBL" id="JAGSSV010000001">
    <property type="protein sequence ID" value="MBR7887719.1"/>
    <property type="molecule type" value="Genomic_DNA"/>
</dbReference>
<reference evidence="2" key="2">
    <citation type="submission" date="2023-07" db="EMBL/GenBank/DDBJ databases">
        <title>Marinomonas vulgaris A79, complete genome.</title>
        <authorList>
            <person name="Ying J.-J."/>
        </authorList>
    </citation>
    <scope>NUCLEOTIDE SEQUENCE [LARGE SCALE GENOMIC DNA]</scope>
    <source>
        <strain evidence="2">A79</strain>
    </source>
</reference>
<dbReference type="InterPro" id="IPR058227">
    <property type="entry name" value="RSP_7527-like"/>
</dbReference>
<name>A0ABS5H8R0_9GAMM</name>
<reference evidence="1 2" key="1">
    <citation type="submission" date="2021-04" db="EMBL/GenBank/DDBJ databases">
        <authorList>
            <person name="Sun C."/>
        </authorList>
    </citation>
    <scope>NUCLEOTIDE SEQUENCE [LARGE SCALE GENOMIC DNA]</scope>
    <source>
        <strain evidence="1 2">A79</strain>
    </source>
</reference>
<proteinExistence type="predicted"/>
<dbReference type="NCBIfam" id="NF046098">
    <property type="entry name" value="RSP_7527_fam"/>
    <property type="match status" value="1"/>
</dbReference>
<organism evidence="1 2">
    <name type="scientific">Marinomonas vulgaris</name>
    <dbReference type="NCBI Taxonomy" id="2823372"/>
    <lineage>
        <taxon>Bacteria</taxon>
        <taxon>Pseudomonadati</taxon>
        <taxon>Pseudomonadota</taxon>
        <taxon>Gammaproteobacteria</taxon>
        <taxon>Oceanospirillales</taxon>
        <taxon>Oceanospirillaceae</taxon>
        <taxon>Marinomonas</taxon>
    </lineage>
</organism>
<dbReference type="Proteomes" id="UP000679722">
    <property type="component" value="Unassembled WGS sequence"/>
</dbReference>
<evidence type="ECO:0000313" key="1">
    <source>
        <dbReference type="EMBL" id="MBR7887719.1"/>
    </source>
</evidence>
<evidence type="ECO:0000313" key="2">
    <source>
        <dbReference type="Proteomes" id="UP000679722"/>
    </source>
</evidence>
<protein>
    <submittedName>
        <fullName evidence="1">Uncharacterized protein</fullName>
    </submittedName>
</protein>